<dbReference type="EMBL" id="CM010716">
    <property type="protein sequence ID" value="RZC49425.1"/>
    <property type="molecule type" value="Genomic_DNA"/>
</dbReference>
<evidence type="ECO:0000313" key="2">
    <source>
        <dbReference type="EMBL" id="RZC49425.1"/>
    </source>
</evidence>
<keyword evidence="1" id="KW-0175">Coiled coil</keyword>
<accession>A0A4Y7IPN0</accession>
<reference evidence="2 3" key="1">
    <citation type="journal article" date="2018" name="Science">
        <title>The opium poppy genome and morphinan production.</title>
        <authorList>
            <person name="Guo L."/>
            <person name="Winzer T."/>
            <person name="Yang X."/>
            <person name="Li Y."/>
            <person name="Ning Z."/>
            <person name="He Z."/>
            <person name="Teodor R."/>
            <person name="Lu Y."/>
            <person name="Bowser T.A."/>
            <person name="Graham I.A."/>
            <person name="Ye K."/>
        </authorList>
    </citation>
    <scope>NUCLEOTIDE SEQUENCE [LARGE SCALE GENOMIC DNA]</scope>
    <source>
        <strain evidence="3">cv. HN1</strain>
        <tissue evidence="2">Leaves</tissue>
    </source>
</reference>
<proteinExistence type="predicted"/>
<sequence length="104" mass="11977">MQVSGVTSVVYNKIRELNLWKLKSCKSGPRNLSTMKLAQGKGNNNGKEARLVEENEVEEVEEDEIEEETNVEEMSETVIYKQKVTMNGFLMMVLIWEITNFIMT</sequence>
<feature type="coiled-coil region" evidence="1">
    <location>
        <begin position="48"/>
        <end position="77"/>
    </location>
</feature>
<gene>
    <name evidence="2" type="ORF">C5167_017849</name>
</gene>
<dbReference type="Proteomes" id="UP000316621">
    <property type="component" value="Chromosome 2"/>
</dbReference>
<evidence type="ECO:0000313" key="3">
    <source>
        <dbReference type="Proteomes" id="UP000316621"/>
    </source>
</evidence>
<dbReference type="Gramene" id="RZC49425">
    <property type="protein sequence ID" value="RZC49425"/>
    <property type="gene ID" value="C5167_017849"/>
</dbReference>
<name>A0A4Y7IPN0_PAPSO</name>
<protein>
    <submittedName>
        <fullName evidence="2">Uncharacterized protein</fullName>
    </submittedName>
</protein>
<organism evidence="2 3">
    <name type="scientific">Papaver somniferum</name>
    <name type="common">Opium poppy</name>
    <dbReference type="NCBI Taxonomy" id="3469"/>
    <lineage>
        <taxon>Eukaryota</taxon>
        <taxon>Viridiplantae</taxon>
        <taxon>Streptophyta</taxon>
        <taxon>Embryophyta</taxon>
        <taxon>Tracheophyta</taxon>
        <taxon>Spermatophyta</taxon>
        <taxon>Magnoliopsida</taxon>
        <taxon>Ranunculales</taxon>
        <taxon>Papaveraceae</taxon>
        <taxon>Papaveroideae</taxon>
        <taxon>Papaver</taxon>
    </lineage>
</organism>
<evidence type="ECO:0000256" key="1">
    <source>
        <dbReference type="SAM" id="Coils"/>
    </source>
</evidence>
<keyword evidence="3" id="KW-1185">Reference proteome</keyword>
<dbReference type="AlphaFoldDB" id="A0A4Y7IPN0"/>